<dbReference type="RefSeq" id="WP_178933453.1">
    <property type="nucleotide sequence ID" value="NZ_JACBAZ010000005.1"/>
</dbReference>
<dbReference type="Proteomes" id="UP000557872">
    <property type="component" value="Unassembled WGS sequence"/>
</dbReference>
<evidence type="ECO:0000313" key="2">
    <source>
        <dbReference type="Proteomes" id="UP000557872"/>
    </source>
</evidence>
<gene>
    <name evidence="1" type="ORF">HW115_13605</name>
</gene>
<protein>
    <submittedName>
        <fullName evidence="1">PEP-CTERM sorting domain-containing protein</fullName>
    </submittedName>
</protein>
<dbReference type="NCBIfam" id="TIGR02595">
    <property type="entry name" value="PEP_CTERM"/>
    <property type="match status" value="1"/>
</dbReference>
<organism evidence="1 2">
    <name type="scientific">Oceaniferula marina</name>
    <dbReference type="NCBI Taxonomy" id="2748318"/>
    <lineage>
        <taxon>Bacteria</taxon>
        <taxon>Pseudomonadati</taxon>
        <taxon>Verrucomicrobiota</taxon>
        <taxon>Verrucomicrobiia</taxon>
        <taxon>Verrucomicrobiales</taxon>
        <taxon>Verrucomicrobiaceae</taxon>
        <taxon>Oceaniferula</taxon>
    </lineage>
</organism>
<accession>A0A851GGJ9</accession>
<proteinExistence type="predicted"/>
<keyword evidence="2" id="KW-1185">Reference proteome</keyword>
<evidence type="ECO:0000313" key="1">
    <source>
        <dbReference type="EMBL" id="NWK56653.1"/>
    </source>
</evidence>
<name>A0A851GGJ9_9BACT</name>
<dbReference type="EMBL" id="JACBAZ010000005">
    <property type="protein sequence ID" value="NWK56653.1"/>
    <property type="molecule type" value="Genomic_DNA"/>
</dbReference>
<dbReference type="InterPro" id="IPR013424">
    <property type="entry name" value="Ice-binding_C"/>
</dbReference>
<reference evidence="1 2" key="1">
    <citation type="submission" date="2020-07" db="EMBL/GenBank/DDBJ databases">
        <title>Roseicoccus Jingziensis gen. nov., sp. nov., isolated from coastal seawater.</title>
        <authorList>
            <person name="Feng X."/>
        </authorList>
    </citation>
    <scope>NUCLEOTIDE SEQUENCE [LARGE SCALE GENOMIC DNA]</scope>
    <source>
        <strain evidence="1 2">N1E253</strain>
    </source>
</reference>
<sequence>MSGASGNVIYAGPGDKQLRRKNDAGFSYTLQNAPFEVSTVVRRNTGVNEYMALGADLDSGGSLGFMFGMSSGDFYVRGASAGTAVRVADNITDSVGLELRLAVDPQANSGKGIGSLSFRVAGTTGAYTEVAGLQSVDLQLDRMAESYRDPSTWNFLYVRAGSGGGLDDLTIRQTVPEPSSSAILGLGCGMLIFSRRRTR</sequence>
<dbReference type="AlphaFoldDB" id="A0A851GGJ9"/>
<comment type="caution">
    <text evidence="1">The sequence shown here is derived from an EMBL/GenBank/DDBJ whole genome shotgun (WGS) entry which is preliminary data.</text>
</comment>